<keyword evidence="4 9" id="KW-0547">Nucleotide-binding</keyword>
<name>A4TWE4_9PROT</name>
<dbReference type="InterPro" id="IPR006426">
    <property type="entry name" value="Asn_synth_AEB"/>
</dbReference>
<dbReference type="CDD" id="cd01991">
    <property type="entry name" value="Asn_synthase_B_C"/>
    <property type="match status" value="1"/>
</dbReference>
<keyword evidence="8" id="KW-0028">Amino-acid biosynthesis</keyword>
<proteinExistence type="inferred from homology"/>
<dbReference type="InterPro" id="IPR014729">
    <property type="entry name" value="Rossmann-like_a/b/a_fold"/>
</dbReference>
<evidence type="ECO:0000256" key="8">
    <source>
        <dbReference type="PIRSR" id="PIRSR001589-1"/>
    </source>
</evidence>
<dbReference type="GO" id="GO:0006529">
    <property type="term" value="P:asparagine biosynthetic process"/>
    <property type="evidence" value="ECO:0007669"/>
    <property type="project" value="UniProtKB-KW"/>
</dbReference>
<evidence type="ECO:0000256" key="7">
    <source>
        <dbReference type="ARBA" id="ARBA00048741"/>
    </source>
</evidence>
<evidence type="ECO:0000256" key="1">
    <source>
        <dbReference type="ARBA" id="ARBA00005187"/>
    </source>
</evidence>
<dbReference type="Pfam" id="PF13522">
    <property type="entry name" value="GATase_6"/>
    <property type="match status" value="1"/>
</dbReference>
<dbReference type="PANTHER" id="PTHR43284">
    <property type="entry name" value="ASPARAGINE SYNTHETASE (GLUTAMINE-HYDROLYZING)"/>
    <property type="match status" value="1"/>
</dbReference>
<keyword evidence="6 8" id="KW-0315">Glutamine amidotransferase</keyword>
<gene>
    <name evidence="12" type="ORF">MGR_2748</name>
</gene>
<evidence type="ECO:0000259" key="11">
    <source>
        <dbReference type="PROSITE" id="PS51278"/>
    </source>
</evidence>
<comment type="catalytic activity">
    <reaction evidence="7">
        <text>L-aspartate + L-glutamine + ATP + H2O = L-asparagine + L-glutamate + AMP + diphosphate + H(+)</text>
        <dbReference type="Rhea" id="RHEA:12228"/>
        <dbReference type="ChEBI" id="CHEBI:15377"/>
        <dbReference type="ChEBI" id="CHEBI:15378"/>
        <dbReference type="ChEBI" id="CHEBI:29985"/>
        <dbReference type="ChEBI" id="CHEBI:29991"/>
        <dbReference type="ChEBI" id="CHEBI:30616"/>
        <dbReference type="ChEBI" id="CHEBI:33019"/>
        <dbReference type="ChEBI" id="CHEBI:58048"/>
        <dbReference type="ChEBI" id="CHEBI:58359"/>
        <dbReference type="ChEBI" id="CHEBI:456215"/>
        <dbReference type="EC" id="6.3.5.4"/>
    </reaction>
</comment>
<sequence>MCGIAGSTRTNPELLQAMNAAMAHRGPDAQAIWHENGVGLAHARLAIIDLTPGGAQPMASPCGRWVIAFNGEIYNHHHLRAELEAVGEHFSSTSDTEVLLRLLMRGGKHGLDKLIGMFALALWDRRDQSLLLVRDRLGVKPLVWASLPDGGIAFASEIDTLRRQPGLDLGLDRQALSEYLACLYVPAPRTLHAGIHKLLPGHWLEWKDGAITTGSYWAPAYTGERSISLDEAAEEVLPLLDSAVRLRMVADVEVGCFLSGGIDSSVIAALMSRAAKESGAPPVRSFTMTFDEPAYDERVAARAVAEHVGTIHTELPARPGVTDLLDDMVRAFGEPFGNPTALLIHDLSTSARQHLKVALVGDGGDEVFAGYPRHHGGLLAERYRRLLPGPLRALAGTAAQLIPESTSGRHAWRRAREFLSAGTLPADQMYASWVEYFDPEERRAMLGLDTLPSRPIADLYRQAPSASALDAMQQTDLLSFLPGNLLSYGDAMSMAVALELRHPFLDHRLIDCVGRMAAATRFAGGKKAILKQVARRLLPSHIIDRPKLGFNPPMGVWLKTDLATMVAERLTRARMGELGLDWTAIARLLAEHQGGRRDHSLKVWALLVLEAWERGQKQP</sequence>
<dbReference type="InterPro" id="IPR029055">
    <property type="entry name" value="Ntn_hydrolases_N"/>
</dbReference>
<dbReference type="PIRSF" id="PIRSF001589">
    <property type="entry name" value="Asn_synthetase_glu-h"/>
    <property type="match status" value="1"/>
</dbReference>
<organism evidence="12">
    <name type="scientific">Magnetospirillum gryphiswaldense</name>
    <dbReference type="NCBI Taxonomy" id="55518"/>
    <lineage>
        <taxon>Bacteria</taxon>
        <taxon>Pseudomonadati</taxon>
        <taxon>Pseudomonadota</taxon>
        <taxon>Alphaproteobacteria</taxon>
        <taxon>Rhodospirillales</taxon>
        <taxon>Rhodospirillaceae</taxon>
        <taxon>Magnetospirillum</taxon>
    </lineage>
</organism>
<dbReference type="PROSITE" id="PS51278">
    <property type="entry name" value="GATASE_TYPE_2"/>
    <property type="match status" value="1"/>
</dbReference>
<dbReference type="GO" id="GO:0005829">
    <property type="term" value="C:cytosol"/>
    <property type="evidence" value="ECO:0007669"/>
    <property type="project" value="TreeGrafter"/>
</dbReference>
<dbReference type="CDD" id="cd00712">
    <property type="entry name" value="AsnB"/>
    <property type="match status" value="1"/>
</dbReference>
<dbReference type="NCBIfam" id="TIGR01536">
    <property type="entry name" value="asn_synth_AEB"/>
    <property type="match status" value="1"/>
</dbReference>
<keyword evidence="8" id="KW-0061">Asparagine biosynthesis</keyword>
<dbReference type="GO" id="GO:0004066">
    <property type="term" value="F:asparagine synthase (glutamine-hydrolyzing) activity"/>
    <property type="evidence" value="ECO:0007669"/>
    <property type="project" value="UniProtKB-EC"/>
</dbReference>
<accession>A4TWE4</accession>
<dbReference type="Pfam" id="PF00733">
    <property type="entry name" value="Asn_synthase"/>
    <property type="match status" value="1"/>
</dbReference>
<comment type="similarity">
    <text evidence="2">Belongs to the asparagine synthetase family.</text>
</comment>
<dbReference type="AlphaFoldDB" id="A4TWE4"/>
<dbReference type="InterPro" id="IPR017932">
    <property type="entry name" value="GATase_2_dom"/>
</dbReference>
<evidence type="ECO:0000256" key="5">
    <source>
        <dbReference type="ARBA" id="ARBA00022840"/>
    </source>
</evidence>
<feature type="active site" description="For GATase activity" evidence="8">
    <location>
        <position position="2"/>
    </location>
</feature>
<evidence type="ECO:0000256" key="9">
    <source>
        <dbReference type="PIRSR" id="PIRSR001589-2"/>
    </source>
</evidence>
<evidence type="ECO:0000256" key="6">
    <source>
        <dbReference type="ARBA" id="ARBA00022962"/>
    </source>
</evidence>
<dbReference type="EC" id="6.3.5.4" evidence="3"/>
<dbReference type="PANTHER" id="PTHR43284:SF1">
    <property type="entry name" value="ASPARAGINE SYNTHETASE"/>
    <property type="match status" value="1"/>
</dbReference>
<evidence type="ECO:0000256" key="3">
    <source>
        <dbReference type="ARBA" id="ARBA00012737"/>
    </source>
</evidence>
<dbReference type="Gene3D" id="3.60.20.10">
    <property type="entry name" value="Glutamine Phosphoribosylpyrophosphate, subunit 1, domain 1"/>
    <property type="match status" value="1"/>
</dbReference>
<feature type="domain" description="Glutamine amidotransferase type-2" evidence="11">
    <location>
        <begin position="2"/>
        <end position="209"/>
    </location>
</feature>
<dbReference type="Gene3D" id="3.40.50.620">
    <property type="entry name" value="HUPs"/>
    <property type="match status" value="1"/>
</dbReference>
<dbReference type="SUPFAM" id="SSF56235">
    <property type="entry name" value="N-terminal nucleophile aminohydrolases (Ntn hydrolases)"/>
    <property type="match status" value="1"/>
</dbReference>
<dbReference type="InterPro" id="IPR001962">
    <property type="entry name" value="Asn_synthase"/>
</dbReference>
<evidence type="ECO:0000313" key="12">
    <source>
        <dbReference type="EMBL" id="CAM74951.1"/>
    </source>
</evidence>
<dbReference type="EMBL" id="CU459003">
    <property type="protein sequence ID" value="CAM74951.1"/>
    <property type="molecule type" value="Genomic_DNA"/>
</dbReference>
<feature type="site" description="Important for beta-aspartyl-AMP intermediate formation" evidence="10">
    <location>
        <position position="362"/>
    </location>
</feature>
<evidence type="ECO:0000256" key="4">
    <source>
        <dbReference type="ARBA" id="ARBA00022741"/>
    </source>
</evidence>
<protein>
    <recommendedName>
        <fullName evidence="3">asparagine synthase (glutamine-hydrolyzing)</fullName>
        <ecNumber evidence="3">6.3.5.4</ecNumber>
    </recommendedName>
</protein>
<dbReference type="InterPro" id="IPR033738">
    <property type="entry name" value="AsnB_N"/>
</dbReference>
<comment type="pathway">
    <text evidence="1">Amino-acid biosynthesis; L-asparagine biosynthesis; L-asparagine from L-aspartate (L-Gln route): step 1/1.</text>
</comment>
<reference evidence="12" key="1">
    <citation type="journal article" date="2007" name="J. Bacteriol.">
        <title>Comparative genome analysis of four magnetotactic bacteria reveals a complex set of group-specific genes implicated in magnetosome biomineralization and function.</title>
        <authorList>
            <person name="Richter M."/>
            <person name="Kube M."/>
            <person name="Bazylinski D.A."/>
            <person name="Lombardot T."/>
            <person name="Gloeckner F.O."/>
            <person name="Reinhardt R."/>
            <person name="Schueler D."/>
        </authorList>
    </citation>
    <scope>NUCLEOTIDE SEQUENCE</scope>
    <source>
        <strain evidence="12">MSR-1</strain>
    </source>
</reference>
<evidence type="ECO:0000256" key="10">
    <source>
        <dbReference type="PIRSR" id="PIRSR001589-3"/>
    </source>
</evidence>
<dbReference type="GO" id="GO:0005524">
    <property type="term" value="F:ATP binding"/>
    <property type="evidence" value="ECO:0007669"/>
    <property type="project" value="UniProtKB-KW"/>
</dbReference>
<feature type="binding site" evidence="9">
    <location>
        <position position="95"/>
    </location>
    <ligand>
        <name>L-glutamine</name>
        <dbReference type="ChEBI" id="CHEBI:58359"/>
    </ligand>
</feature>
<evidence type="ECO:0000256" key="2">
    <source>
        <dbReference type="ARBA" id="ARBA00005752"/>
    </source>
</evidence>
<dbReference type="SUPFAM" id="SSF52402">
    <property type="entry name" value="Adenine nucleotide alpha hydrolases-like"/>
    <property type="match status" value="1"/>
</dbReference>
<dbReference type="InterPro" id="IPR051786">
    <property type="entry name" value="ASN_synthetase/amidase"/>
</dbReference>
<keyword evidence="5 9" id="KW-0067">ATP-binding</keyword>
<dbReference type="RefSeq" id="WP_106003123.1">
    <property type="nucleotide sequence ID" value="NZ_CP027527.1"/>
</dbReference>